<dbReference type="Pfam" id="PF11412">
    <property type="entry name" value="DsbD_N"/>
    <property type="match status" value="1"/>
</dbReference>
<dbReference type="PANTHER" id="PTHR42899">
    <property type="entry name" value="SPERMATOGENESIS-ASSOCIATED PROTEIN 20"/>
    <property type="match status" value="1"/>
</dbReference>
<protein>
    <recommendedName>
        <fullName evidence="5">DUF255 domain-containing protein</fullName>
    </recommendedName>
</protein>
<dbReference type="GO" id="GO:0005975">
    <property type="term" value="P:carbohydrate metabolic process"/>
    <property type="evidence" value="ECO:0007669"/>
    <property type="project" value="InterPro"/>
</dbReference>
<feature type="domain" description="Spermatogenesis-associated protein 20-like TRX" evidence="1">
    <location>
        <begin position="90"/>
        <end position="241"/>
    </location>
</feature>
<evidence type="ECO:0000313" key="3">
    <source>
        <dbReference type="EMBL" id="AWB67159.1"/>
    </source>
</evidence>
<dbReference type="InterPro" id="IPR008928">
    <property type="entry name" value="6-hairpin_glycosidase_sf"/>
</dbReference>
<dbReference type="SUPFAM" id="SSF48208">
    <property type="entry name" value="Six-hairpin glycosidases"/>
    <property type="match status" value="1"/>
</dbReference>
<evidence type="ECO:0000259" key="1">
    <source>
        <dbReference type="Pfam" id="PF03190"/>
    </source>
</evidence>
<evidence type="ECO:0000259" key="2">
    <source>
        <dbReference type="Pfam" id="PF11412"/>
    </source>
</evidence>
<dbReference type="Gene3D" id="3.40.30.10">
    <property type="entry name" value="Glutaredoxin"/>
    <property type="match status" value="1"/>
</dbReference>
<evidence type="ECO:0008006" key="5">
    <source>
        <dbReference type="Google" id="ProtNLM"/>
    </source>
</evidence>
<name>A0A2S0VSH7_9ALTE</name>
<dbReference type="EMBL" id="CP026604">
    <property type="protein sequence ID" value="AWB67159.1"/>
    <property type="molecule type" value="Genomic_DNA"/>
</dbReference>
<dbReference type="InterPro" id="IPR012341">
    <property type="entry name" value="6hp_glycosidase-like_sf"/>
</dbReference>
<dbReference type="PANTHER" id="PTHR42899:SF1">
    <property type="entry name" value="SPERMATOGENESIS-ASSOCIATED PROTEIN 20"/>
    <property type="match status" value="1"/>
</dbReference>
<sequence>MIRVGCATNTALRTRAFLVRAARVKTAKRLLCLIGLVFSFAPSLIANEFIAPPNVENEITADTFQAWQSLAEQKRSDLVLAANQQPTYLNRLIQQNAAYLLRHATNPINWYAWGPEPLQYAKQSNKLIFLSIGYSTCHWCHVMEQESFSNIKIGRLLAHGYVAIKVDRELSPVVDSYYKDLLAALTGQAGWPINAILTPDGQPLFVSAYLDFQQLSQLLRNTRQAWQQNRQIMQTRAEQMLLLANKKPVAQASDWQPSLINSAIAELKPRLDDKYGGLQGQQKFPTEAALLFQLKYLQIEPDQELADKVQTQLDNMLGFGLYDAIDGGFHRYSTDAKWHVPHYEKMAYNQGLMLQVYSLAYRVFGKPEYLALVDDLVGFIDSDFYLEGSGFASAIDAVYQSVEGGYYLWERSTLETLKRQSPETAEELFDVIPVGQKFQLYFKSPFTAQNQVLRTTLKHKRKAQIQANQKKPFIDTKIVVAWNGYIIQGLIDAYRITGNPRALAMATNAAQSIARNQFSAAQQILSRSEMLTAKTSLQNLATPATLIDYAALANAYLSLYELAPQQNKHSMQLAEQLAQILVRFFADQTGLYNTADQRFSSAILASSVSHLTDGETFNGNAELLILLHRLVQIQGSGSRWLNGYEQLKNSLQGHFSQAKGYAFGLAYALLVDLHKATPIKYFANGHGQAQTLIDHQLAHRPEHQQANCAGATVGEVHLRVKLAPGWHINSNQPQHAHLKATQVSLLPTTVQTVKQAKTKLQVTYPKPVLVQTEFEELPLSLFEGEFTLAIKRDSLIHTQTQTQKLSFEVQACNDQVCLFPEQLVFPVNPLPVCKQH</sequence>
<dbReference type="AlphaFoldDB" id="A0A2S0VSH7"/>
<reference evidence="3 4" key="1">
    <citation type="submission" date="2018-01" db="EMBL/GenBank/DDBJ databases">
        <title>Genome sequence of a Cantenovulum-like bacteria.</title>
        <authorList>
            <person name="Tan W.R."/>
            <person name="Lau N.-S."/>
            <person name="Go F."/>
            <person name="Amirul A.-A.A."/>
        </authorList>
    </citation>
    <scope>NUCLEOTIDE SEQUENCE [LARGE SCALE GENOMIC DNA]</scope>
    <source>
        <strain evidence="3 4">CCB-QB4</strain>
    </source>
</reference>
<feature type="domain" description="Thiol:disulfide interchange protein DsbD N-terminal" evidence="2">
    <location>
        <begin position="713"/>
        <end position="827"/>
    </location>
</feature>
<proteinExistence type="predicted"/>
<dbReference type="SUPFAM" id="SSF52833">
    <property type="entry name" value="Thioredoxin-like"/>
    <property type="match status" value="1"/>
</dbReference>
<dbReference type="InterPro" id="IPR024705">
    <property type="entry name" value="Ssp411"/>
</dbReference>
<keyword evidence="4" id="KW-1185">Reference proteome</keyword>
<dbReference type="Proteomes" id="UP000244441">
    <property type="component" value="Chromosome"/>
</dbReference>
<dbReference type="InterPro" id="IPR036249">
    <property type="entry name" value="Thioredoxin-like_sf"/>
</dbReference>
<dbReference type="Gene3D" id="1.50.10.10">
    <property type="match status" value="2"/>
</dbReference>
<dbReference type="InterPro" id="IPR036929">
    <property type="entry name" value="DsbDN_sf"/>
</dbReference>
<dbReference type="KEGG" id="cate:C2869_12250"/>
<organism evidence="3 4">
    <name type="scientific">Saccharobesus litoralis</name>
    <dbReference type="NCBI Taxonomy" id="2172099"/>
    <lineage>
        <taxon>Bacteria</taxon>
        <taxon>Pseudomonadati</taxon>
        <taxon>Pseudomonadota</taxon>
        <taxon>Gammaproteobacteria</taxon>
        <taxon>Alteromonadales</taxon>
        <taxon>Alteromonadaceae</taxon>
        <taxon>Saccharobesus</taxon>
    </lineage>
</organism>
<dbReference type="Pfam" id="PF03190">
    <property type="entry name" value="Thioredox_DsbH"/>
    <property type="match status" value="1"/>
</dbReference>
<accession>A0A2S0VSH7</accession>
<dbReference type="Gene3D" id="2.60.40.1250">
    <property type="entry name" value="Thiol:disulfide interchange protein DsbD, N-terminal domain"/>
    <property type="match status" value="1"/>
</dbReference>
<dbReference type="InterPro" id="IPR028250">
    <property type="entry name" value="DsbDN"/>
</dbReference>
<gene>
    <name evidence="3" type="ORF">C2869_12250</name>
</gene>
<evidence type="ECO:0000313" key="4">
    <source>
        <dbReference type="Proteomes" id="UP000244441"/>
    </source>
</evidence>
<dbReference type="InterPro" id="IPR004879">
    <property type="entry name" value="Ssp411-like_TRX"/>
</dbReference>